<evidence type="ECO:0000313" key="1">
    <source>
        <dbReference type="EMBL" id="XCM81378.1"/>
    </source>
</evidence>
<reference evidence="1" key="1">
    <citation type="submission" date="2024-06" db="EMBL/GenBank/DDBJ databases">
        <title>The genome sequences of Kitasatospora sp. strain HUAS MG31.</title>
        <authorList>
            <person name="Mo P."/>
        </authorList>
    </citation>
    <scope>NUCLEOTIDE SEQUENCE</scope>
    <source>
        <strain evidence="1">HUAS MG31</strain>
    </source>
</reference>
<dbReference type="AlphaFoldDB" id="A0AAU8K1F7"/>
<proteinExistence type="predicted"/>
<dbReference type="NCBIfam" id="NF038076">
    <property type="entry name" value="fam_STM4015"/>
    <property type="match status" value="1"/>
</dbReference>
<name>A0AAU8K1F7_9ACTN</name>
<sequence length="317" mass="34862">MAISRHIERFHDLPVFDFVAAVADGAELPAAPDVAWKVGVDYESEQTFVERWQQFLDTVDTERVRAVVVGQWFQEEPEMLTEPLAAVTGAADRLPALRGLFVGDVTFEECEISWLQMCDVTPVFRAFPRLEELVVRGAGKDWDGNGGLELEPVRHEHLRALRFEAGGLPAAVVRAVGACDLPVLERLELWLGVDEYGGDSTIGDLEPFLSGAALPALRHLGLQNSEYQDEIAAAVAEAPVVARLERLALSMGALTDEGVAALLEGQPLTHLTSLDLHHHYLTDQVRDRLVEALPGVELDLSDGNKPEDDWRYVAVAE</sequence>
<organism evidence="1">
    <name type="scientific">Kitasatospora camelliae</name>
    <dbReference type="NCBI Taxonomy" id="3156397"/>
    <lineage>
        <taxon>Bacteria</taxon>
        <taxon>Bacillati</taxon>
        <taxon>Actinomycetota</taxon>
        <taxon>Actinomycetes</taxon>
        <taxon>Kitasatosporales</taxon>
        <taxon>Streptomycetaceae</taxon>
        <taxon>Kitasatospora</taxon>
    </lineage>
</organism>
<dbReference type="KEGG" id="kcm:ABWK59_21915"/>
<dbReference type="RefSeq" id="WP_354642313.1">
    <property type="nucleotide sequence ID" value="NZ_CP159872.1"/>
</dbReference>
<gene>
    <name evidence="1" type="ORF">ABWK59_21915</name>
</gene>
<dbReference type="InterPro" id="IPR047722">
    <property type="entry name" value="STM4015-like"/>
</dbReference>
<dbReference type="EMBL" id="CP159872">
    <property type="protein sequence ID" value="XCM81378.1"/>
    <property type="molecule type" value="Genomic_DNA"/>
</dbReference>
<dbReference type="InterPro" id="IPR032675">
    <property type="entry name" value="LRR_dom_sf"/>
</dbReference>
<dbReference type="SUPFAM" id="SSF52047">
    <property type="entry name" value="RNI-like"/>
    <property type="match status" value="1"/>
</dbReference>
<dbReference type="Gene3D" id="3.80.10.10">
    <property type="entry name" value="Ribonuclease Inhibitor"/>
    <property type="match status" value="1"/>
</dbReference>
<protein>
    <submittedName>
        <fullName evidence="1">STM4015 family protein</fullName>
    </submittedName>
</protein>
<accession>A0AAU8K1F7</accession>